<dbReference type="InterPro" id="IPR037257">
    <property type="entry name" value="T2SS_E_N_sf"/>
</dbReference>
<gene>
    <name evidence="9" type="ORF">KIP89_16535</name>
</gene>
<dbReference type="GO" id="GO:0016757">
    <property type="term" value="F:glycosyltransferase activity"/>
    <property type="evidence" value="ECO:0007669"/>
    <property type="project" value="UniProtKB-KW"/>
</dbReference>
<feature type="compositionally biased region" description="Basic residues" evidence="7">
    <location>
        <begin position="614"/>
        <end position="623"/>
    </location>
</feature>
<evidence type="ECO:0000313" key="9">
    <source>
        <dbReference type="EMBL" id="MBS9478718.1"/>
    </source>
</evidence>
<keyword evidence="4 8" id="KW-0812">Transmembrane</keyword>
<proteinExistence type="predicted"/>
<dbReference type="SUPFAM" id="SSF160246">
    <property type="entry name" value="EspE N-terminal domain-like"/>
    <property type="match status" value="1"/>
</dbReference>
<dbReference type="Gene3D" id="3.90.550.10">
    <property type="entry name" value="Spore Coat Polysaccharide Biosynthesis Protein SpsA, Chain A"/>
    <property type="match status" value="1"/>
</dbReference>
<evidence type="ECO:0000256" key="1">
    <source>
        <dbReference type="ARBA" id="ARBA00004141"/>
    </source>
</evidence>
<evidence type="ECO:0000313" key="10">
    <source>
        <dbReference type="Proteomes" id="UP001166585"/>
    </source>
</evidence>
<evidence type="ECO:0000256" key="4">
    <source>
        <dbReference type="ARBA" id="ARBA00022692"/>
    </source>
</evidence>
<reference evidence="9" key="1">
    <citation type="submission" date="2021-05" db="EMBL/GenBank/DDBJ databases">
        <authorList>
            <person name="Sun Q."/>
            <person name="Inoue M."/>
        </authorList>
    </citation>
    <scope>NUCLEOTIDE SEQUENCE</scope>
    <source>
        <strain evidence="9">VKM B-3255</strain>
    </source>
</reference>
<dbReference type="SUPFAM" id="SSF53448">
    <property type="entry name" value="Nucleotide-diphospho-sugar transferases"/>
    <property type="match status" value="1"/>
</dbReference>
<keyword evidence="6 8" id="KW-0472">Membrane</keyword>
<keyword evidence="10" id="KW-1185">Reference proteome</keyword>
<dbReference type="InterPro" id="IPR029044">
    <property type="entry name" value="Nucleotide-diphossugar_trans"/>
</dbReference>
<protein>
    <submittedName>
        <fullName evidence="9">Glycosyltransferase</fullName>
        <ecNumber evidence="9">2.4.-.-</ecNumber>
    </submittedName>
</protein>
<comment type="subcellular location">
    <subcellularLocation>
        <location evidence="1">Membrane</location>
        <topology evidence="1">Multi-pass membrane protein</topology>
    </subcellularLocation>
</comment>
<comment type="caution">
    <text evidence="9">The sequence shown here is derived from an EMBL/GenBank/DDBJ whole genome shotgun (WGS) entry which is preliminary data.</text>
</comment>
<feature type="transmembrane region" description="Helical" evidence="8">
    <location>
        <begin position="204"/>
        <end position="222"/>
    </location>
</feature>
<feature type="transmembrane region" description="Helical" evidence="8">
    <location>
        <begin position="497"/>
        <end position="523"/>
    </location>
</feature>
<organism evidence="9 10">
    <name type="scientific">Ancylobacter radicis</name>
    <dbReference type="NCBI Taxonomy" id="2836179"/>
    <lineage>
        <taxon>Bacteria</taxon>
        <taxon>Pseudomonadati</taxon>
        <taxon>Pseudomonadota</taxon>
        <taxon>Alphaproteobacteria</taxon>
        <taxon>Hyphomicrobiales</taxon>
        <taxon>Xanthobacteraceae</taxon>
        <taxon>Ancylobacter</taxon>
    </lineage>
</organism>
<keyword evidence="3 9" id="KW-0808">Transferase</keyword>
<evidence type="ECO:0000256" key="7">
    <source>
        <dbReference type="SAM" id="MobiDB-lite"/>
    </source>
</evidence>
<evidence type="ECO:0000256" key="8">
    <source>
        <dbReference type="SAM" id="Phobius"/>
    </source>
</evidence>
<keyword evidence="5 8" id="KW-1133">Transmembrane helix</keyword>
<evidence type="ECO:0000256" key="5">
    <source>
        <dbReference type="ARBA" id="ARBA00022989"/>
    </source>
</evidence>
<dbReference type="Proteomes" id="UP001166585">
    <property type="component" value="Unassembled WGS sequence"/>
</dbReference>
<dbReference type="EMBL" id="JAHCQH010000021">
    <property type="protein sequence ID" value="MBS9478718.1"/>
    <property type="molecule type" value="Genomic_DNA"/>
</dbReference>
<dbReference type="EC" id="2.4.-.-" evidence="9"/>
<feature type="region of interest" description="Disordered" evidence="7">
    <location>
        <begin position="609"/>
        <end position="644"/>
    </location>
</feature>
<dbReference type="PANTHER" id="PTHR43867:SF2">
    <property type="entry name" value="CELLULOSE SYNTHASE CATALYTIC SUBUNIT A [UDP-FORMING]"/>
    <property type="match status" value="1"/>
</dbReference>
<evidence type="ECO:0000256" key="6">
    <source>
        <dbReference type="ARBA" id="ARBA00023136"/>
    </source>
</evidence>
<dbReference type="Pfam" id="PF13641">
    <property type="entry name" value="Glyco_tranf_2_3"/>
    <property type="match status" value="1"/>
</dbReference>
<accession>A0ABS5RAM4</accession>
<evidence type="ECO:0000256" key="3">
    <source>
        <dbReference type="ARBA" id="ARBA00022679"/>
    </source>
</evidence>
<dbReference type="InterPro" id="IPR050321">
    <property type="entry name" value="Glycosyltr_2/OpgH_subfam"/>
</dbReference>
<evidence type="ECO:0000256" key="2">
    <source>
        <dbReference type="ARBA" id="ARBA00022676"/>
    </source>
</evidence>
<feature type="transmembrane region" description="Helical" evidence="8">
    <location>
        <begin position="576"/>
        <end position="599"/>
    </location>
</feature>
<dbReference type="PANTHER" id="PTHR43867">
    <property type="entry name" value="CELLULOSE SYNTHASE CATALYTIC SUBUNIT A [UDP-FORMING]"/>
    <property type="match status" value="1"/>
</dbReference>
<feature type="transmembrane region" description="Helical" evidence="8">
    <location>
        <begin position="181"/>
        <end position="198"/>
    </location>
</feature>
<feature type="transmembrane region" description="Helical" evidence="8">
    <location>
        <begin position="543"/>
        <end position="564"/>
    </location>
</feature>
<name>A0ABS5RAM4_9HYPH</name>
<keyword evidence="2 9" id="KW-0328">Glycosyltransferase</keyword>
<sequence length="644" mass="69701">MRPQTRVRVLDSGPDLDLPVEIAGIVDRLEPGDLAYAQRRARLIGVSADEVLIASGVVTTDAVGEAAARRLGLPFTRLETVASGSGPHPPHADLLALMRSGLMRGTQGRLVLAPRGDGLRALAARLALRPELREEIALTTPERLALYVRRRFAPTLARHAAYGLIERSPDLSAGTLGPSRLIFGLCAVLLALLPFLLHSAPGPLAVALALAIGVVLLGWSCLRLTAVITPPEPADPPLLADRLLPRYSLIVPLYREARVVPQLIEALLAIDYPREKLQILLVIEPDDAETATALLAQKLPAHVEIITAPDLGPRTKPKALNAALAFARGGLIGVYDAEDQPDPLQLRRVCTRFRLTGDPRLGCVQAQLAIDNLDDGWITRQFAAEYAGHFDVLLPMLGANGMPFPLGGTSNHFRREALESIGAWDPHNVTEDADLGVRLARRGWHMAVIASTTDEEAPRRFRAWLRQRTRWYKGWMQTLLVHARQPRRLVREAGPGAALALFVQLAGGVGAALVHPFFLLAVLCDLTATTPAPPSTALALVDGLGVTVLTVGYASALLVTGLGMRRRGLPGMARTLALMPLYWLMMSLAAWRAVLQLIVAPQHWEKTDHGLARTSRRRPRLVRAPRATNSGADRPRLRPAGASG</sequence>